<keyword evidence="2" id="KW-1185">Reference proteome</keyword>
<dbReference type="Proteomes" id="UP000813824">
    <property type="component" value="Unassembled WGS sequence"/>
</dbReference>
<protein>
    <submittedName>
        <fullName evidence="1">Uncharacterized protein</fullName>
    </submittedName>
</protein>
<organism evidence="1 2">
    <name type="scientific">Cristinia sonorae</name>
    <dbReference type="NCBI Taxonomy" id="1940300"/>
    <lineage>
        <taxon>Eukaryota</taxon>
        <taxon>Fungi</taxon>
        <taxon>Dikarya</taxon>
        <taxon>Basidiomycota</taxon>
        <taxon>Agaricomycotina</taxon>
        <taxon>Agaricomycetes</taxon>
        <taxon>Agaricomycetidae</taxon>
        <taxon>Agaricales</taxon>
        <taxon>Pleurotineae</taxon>
        <taxon>Stephanosporaceae</taxon>
        <taxon>Cristinia</taxon>
    </lineage>
</organism>
<proteinExistence type="predicted"/>
<sequence>MIIPVLVHEQDVDISTPPTYNALICISGPLPLGGNHRRAAYLCVKQDALAKLEKLDVKLSAADKAAKQLALAQAPIAKDRVTAQAAAMRKRVAELVAMEPLWVCEFFKIEGMPESLKISMSRNNYFTAVNSTPTKKMIETLWKVNKWERQGSSPNDRSCGSIYWRNNVTGAVIQESNNNKEVRMMLTTPDIVTLADDLLKCRGFQSRTLWESYGGVRVRINSTVEYRLPNSQIVKELLWEGLAQMKTITHFAPIPLKPEDFVVWLSRFSALEDHDFKVRRATALKQPLPKPPAGLEQHRGQLGTYSRMQVILTEGNDDINKFFPPDVLEQLDRTYIRILGPCFEQSHFIDPLSKHWNSCMAKYVVAVANVLKEAHFGTADITDSRLNTLLHRLHVVLCCNDRPQMPLLTEAFVQHLVQSLPELKSCLSPHLVPQRIFIIAWLDPTIPLFLQVPHHLRYSEAGVLKKAFTWTERLRDSESLAPAFKLFAFWVVTNLQFHVVAVTAGFTSLRSNDQQYLTWKTAKTADEVLKKIEVATEKAKSNCRVKISRPLHGILQDLHPTWHINGCRAGQDAELSSYLTCKAQWLNEKVVDRMHCGVVHLPLWELADMETRLYLVVLASSMALHEACSDAHSKNRPRRVQSILAYAIWRYAIHEQGDTFTWLNGPINGRVEKVHYNTVSKLPPTKDVVVSSKEDLSLHIYIIQFQFKMSCAVAETGKALRAKRDPPKNLLPGFWTSKDTLNLRQSAPFSPAEQKPCYEELAIGGFLKSYEVNKLEREQTKSLNFKSGGSIKLHLIWCCKYGRHGQLIGDQHPSEEIQIEVQSNVGCG</sequence>
<comment type="caution">
    <text evidence="1">The sequence shown here is derived from an EMBL/GenBank/DDBJ whole genome shotgun (WGS) entry which is preliminary data.</text>
</comment>
<gene>
    <name evidence="1" type="ORF">BXZ70DRAFT_909090</name>
</gene>
<dbReference type="EMBL" id="JAEVFJ010000028">
    <property type="protein sequence ID" value="KAH8093717.1"/>
    <property type="molecule type" value="Genomic_DNA"/>
</dbReference>
<dbReference type="AlphaFoldDB" id="A0A8K0UIK9"/>
<evidence type="ECO:0000313" key="2">
    <source>
        <dbReference type="Proteomes" id="UP000813824"/>
    </source>
</evidence>
<accession>A0A8K0UIK9</accession>
<reference evidence="1" key="1">
    <citation type="journal article" date="2021" name="New Phytol.">
        <title>Evolutionary innovations through gain and loss of genes in the ectomycorrhizal Boletales.</title>
        <authorList>
            <person name="Wu G."/>
            <person name="Miyauchi S."/>
            <person name="Morin E."/>
            <person name="Kuo A."/>
            <person name="Drula E."/>
            <person name="Varga T."/>
            <person name="Kohler A."/>
            <person name="Feng B."/>
            <person name="Cao Y."/>
            <person name="Lipzen A."/>
            <person name="Daum C."/>
            <person name="Hundley H."/>
            <person name="Pangilinan J."/>
            <person name="Johnson J."/>
            <person name="Barry K."/>
            <person name="LaButti K."/>
            <person name="Ng V."/>
            <person name="Ahrendt S."/>
            <person name="Min B."/>
            <person name="Choi I.G."/>
            <person name="Park H."/>
            <person name="Plett J.M."/>
            <person name="Magnuson J."/>
            <person name="Spatafora J.W."/>
            <person name="Nagy L.G."/>
            <person name="Henrissat B."/>
            <person name="Grigoriev I.V."/>
            <person name="Yang Z.L."/>
            <person name="Xu J."/>
            <person name="Martin F.M."/>
        </authorList>
    </citation>
    <scope>NUCLEOTIDE SEQUENCE</scope>
    <source>
        <strain evidence="1">KKN 215</strain>
    </source>
</reference>
<evidence type="ECO:0000313" key="1">
    <source>
        <dbReference type="EMBL" id="KAH8093717.1"/>
    </source>
</evidence>
<name>A0A8K0UIK9_9AGAR</name>